<organism evidence="3 4">
    <name type="scientific">Niastella vici</name>
    <dbReference type="NCBI Taxonomy" id="1703345"/>
    <lineage>
        <taxon>Bacteria</taxon>
        <taxon>Pseudomonadati</taxon>
        <taxon>Bacteroidota</taxon>
        <taxon>Chitinophagia</taxon>
        <taxon>Chitinophagales</taxon>
        <taxon>Chitinophagaceae</taxon>
        <taxon>Niastella</taxon>
    </lineage>
</organism>
<dbReference type="EMBL" id="LVYD01000002">
    <property type="protein sequence ID" value="OQP66298.1"/>
    <property type="molecule type" value="Genomic_DNA"/>
</dbReference>
<dbReference type="STRING" id="1703345.A3860_12405"/>
<reference evidence="3 4" key="1">
    <citation type="submission" date="2016-03" db="EMBL/GenBank/DDBJ databases">
        <title>Niastella vici sp. nov., isolated from farmland soil.</title>
        <authorList>
            <person name="Chen L."/>
            <person name="Wang D."/>
            <person name="Yang S."/>
            <person name="Wang G."/>
        </authorList>
    </citation>
    <scope>NUCLEOTIDE SEQUENCE [LARGE SCALE GENOMIC DNA]</scope>
    <source>
        <strain evidence="3 4">DJ57</strain>
    </source>
</reference>
<evidence type="ECO:0000313" key="3">
    <source>
        <dbReference type="EMBL" id="OQP66298.1"/>
    </source>
</evidence>
<keyword evidence="1" id="KW-0812">Transmembrane</keyword>
<keyword evidence="1" id="KW-1133">Transmembrane helix</keyword>
<dbReference type="SUPFAM" id="SSF53335">
    <property type="entry name" value="S-adenosyl-L-methionine-dependent methyltransferases"/>
    <property type="match status" value="1"/>
</dbReference>
<accession>A0A1V9G742</accession>
<feature type="transmembrane region" description="Helical" evidence="1">
    <location>
        <begin position="20"/>
        <end position="40"/>
    </location>
</feature>
<sequence>MVGLDAVLRYKYDINISNNIFVNSSLLLLQLLITLQVISMTNLHPVAMLIASVWIILEIVVIWINLFKNRGLLNLKNSSMSELHQLEEKILGRKWFYEFKLPGGKVTESYLPEYALPIHATRTQMMNEFLDTFGGQLKDLRCVDLACHEGYFSHQLIQKGVKEVTGIDARADHVEHANWIRQMYGHKNLQFKVGDIQKLTPQEIGKFDFTLLFGILYHLENVVGALRFAHAITEKVCLIETQIVPNMTGVIDWGSHRFNKEIIGCMAIIDETQELQSDNPEANTTPITIVPSLPGLLWLLKAVGFKRTTVLNPPPDAYEQLASYKRVIVAAYNF</sequence>
<comment type="caution">
    <text evidence="3">The sequence shown here is derived from an EMBL/GenBank/DDBJ whole genome shotgun (WGS) entry which is preliminary data.</text>
</comment>
<feature type="domain" description="Methyltransferase" evidence="2">
    <location>
        <begin position="138"/>
        <end position="238"/>
    </location>
</feature>
<dbReference type="InterPro" id="IPR025714">
    <property type="entry name" value="Methyltranfer_dom"/>
</dbReference>
<evidence type="ECO:0000259" key="2">
    <source>
        <dbReference type="Pfam" id="PF13847"/>
    </source>
</evidence>
<dbReference type="Proteomes" id="UP000192796">
    <property type="component" value="Unassembled WGS sequence"/>
</dbReference>
<evidence type="ECO:0000256" key="1">
    <source>
        <dbReference type="SAM" id="Phobius"/>
    </source>
</evidence>
<feature type="transmembrane region" description="Helical" evidence="1">
    <location>
        <begin position="46"/>
        <end position="67"/>
    </location>
</feature>
<dbReference type="InterPro" id="IPR029063">
    <property type="entry name" value="SAM-dependent_MTases_sf"/>
</dbReference>
<protein>
    <recommendedName>
        <fullName evidence="2">Methyltransferase domain-containing protein</fullName>
    </recommendedName>
</protein>
<keyword evidence="4" id="KW-1185">Reference proteome</keyword>
<dbReference type="AlphaFoldDB" id="A0A1V9G742"/>
<dbReference type="CDD" id="cd02440">
    <property type="entry name" value="AdoMet_MTases"/>
    <property type="match status" value="1"/>
</dbReference>
<proteinExistence type="predicted"/>
<keyword evidence="1" id="KW-0472">Membrane</keyword>
<evidence type="ECO:0000313" key="4">
    <source>
        <dbReference type="Proteomes" id="UP000192796"/>
    </source>
</evidence>
<name>A0A1V9G742_9BACT</name>
<dbReference type="Pfam" id="PF13847">
    <property type="entry name" value="Methyltransf_31"/>
    <property type="match status" value="1"/>
</dbReference>
<dbReference type="Gene3D" id="3.40.50.150">
    <property type="entry name" value="Vaccinia Virus protein VP39"/>
    <property type="match status" value="1"/>
</dbReference>
<gene>
    <name evidence="3" type="ORF">A3860_12405</name>
</gene>